<reference evidence="4 6" key="1">
    <citation type="submission" date="2014-04" db="EMBL/GenBank/DDBJ databases">
        <authorList>
            <person name="Bishop-Lilly K.A."/>
            <person name="Broomall S.M."/>
            <person name="Chain P.S."/>
            <person name="Chertkov O."/>
            <person name="Coyne S.R."/>
            <person name="Daligault H.E."/>
            <person name="Davenport K.W."/>
            <person name="Erkkila T."/>
            <person name="Frey K.G."/>
            <person name="Gibbons H.S."/>
            <person name="Gu W."/>
            <person name="Jaissle J."/>
            <person name="Johnson S.L."/>
            <person name="Koroleva G.I."/>
            <person name="Ladner J.T."/>
            <person name="Lo C.-C."/>
            <person name="Minogue T.D."/>
            <person name="Munk C."/>
            <person name="Palacios G.F."/>
            <person name="Redden C.L."/>
            <person name="Rosenzweig C.N."/>
            <person name="Scholz M.B."/>
            <person name="Teshima H."/>
            <person name="Xu Y."/>
        </authorList>
    </citation>
    <scope>NUCLEOTIDE SEQUENCE [LARGE SCALE GENOMIC DNA]</scope>
    <source>
        <strain evidence="4">Gladioli</strain>
        <strain evidence="6">gladioli</strain>
    </source>
</reference>
<evidence type="ECO:0000313" key="4">
    <source>
        <dbReference type="EMBL" id="KGC10698.1"/>
    </source>
</evidence>
<keyword evidence="2" id="KW-0288">FMN</keyword>
<reference evidence="5" key="2">
    <citation type="submission" date="2017-09" db="EMBL/GenBank/DDBJ databases">
        <title>FDA dAtabase for Regulatory Grade micrObial Sequences (FDA-ARGOS): Supporting development and validation of Infectious Disease Dx tests.</title>
        <authorList>
            <person name="Minogue T."/>
            <person name="Wolcott M."/>
            <person name="Wasieloski L."/>
            <person name="Aguilar W."/>
            <person name="Moore D."/>
            <person name="Tallon L.J."/>
            <person name="Sadzewicz L."/>
            <person name="Ott S."/>
            <person name="Zhao X."/>
            <person name="Nagaraj S."/>
            <person name="Vavikolanu K."/>
            <person name="Aluvathingal J."/>
            <person name="Nadendla S."/>
            <person name="Sichtig H."/>
        </authorList>
    </citation>
    <scope>NUCLEOTIDE SEQUENCE</scope>
    <source>
        <strain evidence="5">FDAARGOS_390</strain>
    </source>
</reference>
<keyword evidence="5" id="KW-0503">Monooxygenase</keyword>
<accession>A0A095F027</accession>
<keyword evidence="3" id="KW-0560">Oxidoreductase</keyword>
<dbReference type="KEGG" id="bgo:BM43_2722"/>
<dbReference type="GO" id="GO:0018580">
    <property type="term" value="F:nitronate monooxygenase activity"/>
    <property type="evidence" value="ECO:0007669"/>
    <property type="project" value="InterPro"/>
</dbReference>
<evidence type="ECO:0000313" key="5">
    <source>
        <dbReference type="EMBL" id="PEH38932.1"/>
    </source>
</evidence>
<name>A0A095F027_BURGA</name>
<organism evidence="5 7">
    <name type="scientific">Burkholderia gladioli</name>
    <name type="common">Pseudomonas marginata</name>
    <name type="synonym">Phytomonas marginata</name>
    <dbReference type="NCBI Taxonomy" id="28095"/>
    <lineage>
        <taxon>Bacteria</taxon>
        <taxon>Pseudomonadati</taxon>
        <taxon>Pseudomonadota</taxon>
        <taxon>Betaproteobacteria</taxon>
        <taxon>Burkholderiales</taxon>
        <taxon>Burkholderiaceae</taxon>
        <taxon>Burkholderia</taxon>
    </lineage>
</organism>
<protein>
    <submittedName>
        <fullName evidence="4 5">Nitronate monooxygenase</fullName>
    </submittedName>
</protein>
<dbReference type="Proteomes" id="UP000220629">
    <property type="component" value="Unassembled WGS sequence"/>
</dbReference>
<evidence type="ECO:0000256" key="1">
    <source>
        <dbReference type="ARBA" id="ARBA00022630"/>
    </source>
</evidence>
<dbReference type="EMBL" id="PDDY01000004">
    <property type="protein sequence ID" value="PEH38932.1"/>
    <property type="molecule type" value="Genomic_DNA"/>
</dbReference>
<dbReference type="InterPro" id="IPR004136">
    <property type="entry name" value="NMO"/>
</dbReference>
<dbReference type="AlphaFoldDB" id="A0A095F027"/>
<evidence type="ECO:0000256" key="2">
    <source>
        <dbReference type="ARBA" id="ARBA00022643"/>
    </source>
</evidence>
<dbReference type="CDD" id="cd04730">
    <property type="entry name" value="NPD_like"/>
    <property type="match status" value="1"/>
</dbReference>
<dbReference type="PANTHER" id="PTHR32332">
    <property type="entry name" value="2-NITROPROPANE DIOXYGENASE"/>
    <property type="match status" value="1"/>
</dbReference>
<dbReference type="Proteomes" id="UP000029590">
    <property type="component" value="Unassembled WGS sequence"/>
</dbReference>
<comment type="caution">
    <text evidence="5">The sequence shown here is derived from an EMBL/GenBank/DDBJ whole genome shotgun (WGS) entry which is preliminary data.</text>
</comment>
<evidence type="ECO:0000313" key="7">
    <source>
        <dbReference type="Proteomes" id="UP000220629"/>
    </source>
</evidence>
<evidence type="ECO:0000313" key="6">
    <source>
        <dbReference type="Proteomes" id="UP000029590"/>
    </source>
</evidence>
<dbReference type="GeneID" id="66457231"/>
<gene>
    <name evidence="5" type="ORF">CRM94_31890</name>
    <name evidence="4" type="ORF">DM48_6175</name>
</gene>
<dbReference type="RefSeq" id="WP_080742027.1">
    <property type="nucleotide sequence ID" value="NZ_CADEPX010000006.1"/>
</dbReference>
<evidence type="ECO:0000256" key="3">
    <source>
        <dbReference type="ARBA" id="ARBA00023002"/>
    </source>
</evidence>
<dbReference type="Gene3D" id="3.20.20.70">
    <property type="entry name" value="Aldolase class I"/>
    <property type="match status" value="1"/>
</dbReference>
<dbReference type="EMBL" id="JPGG01000018">
    <property type="protein sequence ID" value="KGC10698.1"/>
    <property type="molecule type" value="Genomic_DNA"/>
</dbReference>
<dbReference type="PANTHER" id="PTHR32332:SF20">
    <property type="entry name" value="2-NITROPROPANE DIOXYGENASE-LIKE PROTEIN"/>
    <property type="match status" value="1"/>
</dbReference>
<dbReference type="OrthoDB" id="9778912at2"/>
<reference evidence="7" key="3">
    <citation type="submission" date="2017-09" db="EMBL/GenBank/DDBJ databases">
        <title>FDA dAtabase for Regulatory Grade micrObial Sequences (FDA-ARGOS): Supporting development and validation of Infectious Disease Dx tests.</title>
        <authorList>
            <person name="Minogue T."/>
            <person name="Wolcott M."/>
            <person name="Wasieloski L."/>
            <person name="Aguilar W."/>
            <person name="Moore D."/>
            <person name="Tallon L."/>
            <person name="Sadzewicz L."/>
            <person name="Ott S."/>
            <person name="Zhao X."/>
            <person name="Nagaraj S."/>
            <person name="Vavikolanu K."/>
            <person name="Aluvathingal J."/>
            <person name="Nadendla S."/>
            <person name="Sichtig H."/>
        </authorList>
    </citation>
    <scope>NUCLEOTIDE SEQUENCE [LARGE SCALE GENOMIC DNA]</scope>
    <source>
        <strain evidence="7">FDAARGOS_390</strain>
    </source>
</reference>
<dbReference type="SUPFAM" id="SSF51412">
    <property type="entry name" value="Inosine monophosphate dehydrogenase (IMPDH)"/>
    <property type="match status" value="1"/>
</dbReference>
<proteinExistence type="predicted"/>
<sequence>MIPFEANPPGPRLADLCGVSHPVFLAGMAAISGPALVAAVAKAGGMGTLGGLRLPPRLLRQWIRETRALTDAPFGVNLVPSFGGPEVFEAQFRVLLEERPRLLSLFYAEDYPAMIERAKAAGMLVMVQVGTVALARLAIRHGADILVAQGSESGGHLNRGTVGLLSLLPAIVEIAGGRPVLAAGGIVTREDVRTAMDLGAAGVLVGTAFVATHESNAHPLYRQKIVEAGVDDTEYRTGYSYGWKYGTPHRVIPNRDRWNLLRFMGGGARAIDKPRMAEKLSLYAGQGVGKIHGVVSAAERMAELVAGLSMTREAMAAATVEVKSMASATSVASTDAMAPTLHQPSRPMAHATR</sequence>
<dbReference type="Pfam" id="PF03060">
    <property type="entry name" value="NMO"/>
    <property type="match status" value="2"/>
</dbReference>
<keyword evidence="1" id="KW-0285">Flavoprotein</keyword>
<dbReference type="InterPro" id="IPR013785">
    <property type="entry name" value="Aldolase_TIM"/>
</dbReference>